<dbReference type="EC" id="2.4.1.207" evidence="6"/>
<evidence type="ECO:0000256" key="1">
    <source>
        <dbReference type="ARBA" id="ARBA00022679"/>
    </source>
</evidence>
<feature type="active site" description="Nucleophile" evidence="5">
    <location>
        <position position="140"/>
    </location>
</feature>
<keyword evidence="6" id="KW-0961">Cell wall biogenesis/degradation</keyword>
<keyword evidence="1 6" id="KW-0808">Transferase</keyword>
<dbReference type="InterPro" id="IPR010713">
    <property type="entry name" value="XET_C"/>
</dbReference>
<name>A0AAN8VKH7_9MAGN</name>
<dbReference type="GO" id="GO:0016762">
    <property type="term" value="F:xyloglucan:xyloglucosyl transferase activity"/>
    <property type="evidence" value="ECO:0007669"/>
    <property type="project" value="UniProtKB-EC"/>
</dbReference>
<keyword evidence="6" id="KW-0134">Cell wall</keyword>
<reference evidence="8 9" key="1">
    <citation type="submission" date="2023-12" db="EMBL/GenBank/DDBJ databases">
        <title>A high-quality genome assembly for Dillenia turbinata (Dilleniales).</title>
        <authorList>
            <person name="Chanderbali A."/>
        </authorList>
    </citation>
    <scope>NUCLEOTIDE SEQUENCE [LARGE SCALE GENOMIC DNA]</scope>
    <source>
        <strain evidence="8">LSX21</strain>
        <tissue evidence="8">Leaf</tissue>
    </source>
</reference>
<accession>A0AAN8VKH7</accession>
<dbReference type="GO" id="GO:0042546">
    <property type="term" value="P:cell wall biogenesis"/>
    <property type="evidence" value="ECO:0007669"/>
    <property type="project" value="InterPro"/>
</dbReference>
<evidence type="ECO:0000313" key="9">
    <source>
        <dbReference type="Proteomes" id="UP001370490"/>
    </source>
</evidence>
<comment type="caution">
    <text evidence="8">The sequence shown here is derived from an EMBL/GenBank/DDBJ whole genome shotgun (WGS) entry which is preliminary data.</text>
</comment>
<feature type="active site" description="Proton donor" evidence="5">
    <location>
        <position position="144"/>
    </location>
</feature>
<keyword evidence="3" id="KW-1015">Disulfide bond</keyword>
<dbReference type="PIRSF" id="PIRSF005604">
    <property type="entry name" value="XET"/>
    <property type="match status" value="1"/>
</dbReference>
<evidence type="ECO:0000256" key="2">
    <source>
        <dbReference type="ARBA" id="ARBA00022801"/>
    </source>
</evidence>
<comment type="PTM">
    <text evidence="6">Contains at least one intrachain disulfide bond essential for its enzymatic activity.</text>
</comment>
<dbReference type="GO" id="GO:0004553">
    <property type="term" value="F:hydrolase activity, hydrolyzing O-glycosyl compounds"/>
    <property type="evidence" value="ECO:0007669"/>
    <property type="project" value="InterPro"/>
</dbReference>
<dbReference type="CDD" id="cd02176">
    <property type="entry name" value="GH16_XET"/>
    <property type="match status" value="1"/>
</dbReference>
<feature type="domain" description="GH16" evidence="7">
    <location>
        <begin position="56"/>
        <end position="255"/>
    </location>
</feature>
<dbReference type="InterPro" id="IPR000757">
    <property type="entry name" value="Beta-glucanase-like"/>
</dbReference>
<proteinExistence type="inferred from homology"/>
<dbReference type="EMBL" id="JBAMMX010000011">
    <property type="protein sequence ID" value="KAK6931072.1"/>
    <property type="molecule type" value="Genomic_DNA"/>
</dbReference>
<keyword evidence="2 6" id="KW-0378">Hydrolase</keyword>
<comment type="function">
    <text evidence="6">Catalyzes xyloglucan endohydrolysis (XEH) and/or endotransglycosylation (XET). Cleaves and religates xyloglucan polymers, an essential constituent of the primary cell wall, and thereby participates in cell wall construction of growing tissues.</text>
</comment>
<dbReference type="GO" id="GO:0071555">
    <property type="term" value="P:cell wall organization"/>
    <property type="evidence" value="ECO:0007669"/>
    <property type="project" value="UniProtKB-KW"/>
</dbReference>
<dbReference type="GO" id="GO:0048046">
    <property type="term" value="C:apoplast"/>
    <property type="evidence" value="ECO:0007669"/>
    <property type="project" value="UniProtKB-SubCell"/>
</dbReference>
<dbReference type="InterPro" id="IPR013320">
    <property type="entry name" value="ConA-like_dom_sf"/>
</dbReference>
<evidence type="ECO:0000256" key="3">
    <source>
        <dbReference type="ARBA" id="ARBA00023157"/>
    </source>
</evidence>
<comment type="subcellular location">
    <subcellularLocation>
        <location evidence="6">Secreted</location>
        <location evidence="6">Cell wall</location>
    </subcellularLocation>
    <subcellularLocation>
        <location evidence="6">Secreted</location>
        <location evidence="6">Extracellular space</location>
        <location evidence="6">Apoplast</location>
    </subcellularLocation>
</comment>
<protein>
    <recommendedName>
        <fullName evidence="6">Xyloglucan endotransglucosylase/hydrolase</fullName>
        <ecNumber evidence="6">2.4.1.207</ecNumber>
    </recommendedName>
</protein>
<dbReference type="Pfam" id="PF00722">
    <property type="entry name" value="Glyco_hydro_16"/>
    <property type="match status" value="1"/>
</dbReference>
<keyword evidence="9" id="KW-1185">Reference proteome</keyword>
<keyword evidence="6" id="KW-0052">Apoplast</keyword>
<dbReference type="PANTHER" id="PTHR31062">
    <property type="entry name" value="XYLOGLUCAN ENDOTRANSGLUCOSYLASE/HYDROLASE PROTEIN 8-RELATED"/>
    <property type="match status" value="1"/>
</dbReference>
<sequence>MYKPYCPYLLHKAKTREMAGLQKKLILSCFVAFLMALQTSSRGTRYAAPNVASLTDLFPHLPINNSFSELFGRSNIHMVNNGSYVNLALDKSSGSGLVSKNRYYYGFFSAALKLPAGFSSGVVVAFYMSNADVHPHNHDEIDFELLGHEKRGEWALQTNIYGNGSTSIGREEKFWLWFDPTEEFHQYSILWNNHHIVFLVDNIPIREVLHNTATSSLYPSKPMSIYATTWDGSDWATRGGKYPVNYQYAPFVTSLGEAEMIGCIVDEKDSPNACSKGHLWSLDPVEGDEFTKLSEQQMLGMQWARHKLMFYSYCQDSARYKVLPPECKTK</sequence>
<keyword evidence="4 6" id="KW-0326">Glycosidase</keyword>
<evidence type="ECO:0000256" key="6">
    <source>
        <dbReference type="RuleBase" id="RU361120"/>
    </source>
</evidence>
<dbReference type="AlphaFoldDB" id="A0AAN8VKH7"/>
<organism evidence="8 9">
    <name type="scientific">Dillenia turbinata</name>
    <dbReference type="NCBI Taxonomy" id="194707"/>
    <lineage>
        <taxon>Eukaryota</taxon>
        <taxon>Viridiplantae</taxon>
        <taxon>Streptophyta</taxon>
        <taxon>Embryophyta</taxon>
        <taxon>Tracheophyta</taxon>
        <taxon>Spermatophyta</taxon>
        <taxon>Magnoliopsida</taxon>
        <taxon>eudicotyledons</taxon>
        <taxon>Gunneridae</taxon>
        <taxon>Pentapetalae</taxon>
        <taxon>Dilleniales</taxon>
        <taxon>Dilleniaceae</taxon>
        <taxon>Dillenia</taxon>
    </lineage>
</organism>
<evidence type="ECO:0000256" key="4">
    <source>
        <dbReference type="ARBA" id="ARBA00023295"/>
    </source>
</evidence>
<evidence type="ECO:0000256" key="5">
    <source>
        <dbReference type="PIRSR" id="PIRSR005604-1"/>
    </source>
</evidence>
<dbReference type="InterPro" id="IPR016455">
    <property type="entry name" value="XTH"/>
</dbReference>
<dbReference type="Pfam" id="PF06955">
    <property type="entry name" value="XET_C"/>
    <property type="match status" value="1"/>
</dbReference>
<dbReference type="SUPFAM" id="SSF49899">
    <property type="entry name" value="Concanavalin A-like lectins/glucanases"/>
    <property type="match status" value="1"/>
</dbReference>
<keyword evidence="6" id="KW-0964">Secreted</keyword>
<comment type="similarity">
    <text evidence="6">Belongs to the glycosyl hydrolase 16 family.</text>
</comment>
<gene>
    <name evidence="8" type="ORF">RJ641_002865</name>
</gene>
<dbReference type="Gene3D" id="2.60.120.200">
    <property type="match status" value="1"/>
</dbReference>
<dbReference type="PROSITE" id="PS51762">
    <property type="entry name" value="GH16_2"/>
    <property type="match status" value="1"/>
</dbReference>
<evidence type="ECO:0000259" key="7">
    <source>
        <dbReference type="PROSITE" id="PS51762"/>
    </source>
</evidence>
<dbReference type="Proteomes" id="UP001370490">
    <property type="component" value="Unassembled WGS sequence"/>
</dbReference>
<dbReference type="InterPro" id="IPR044791">
    <property type="entry name" value="Beta-glucanase/XTH"/>
</dbReference>
<dbReference type="GO" id="GO:0010411">
    <property type="term" value="P:xyloglucan metabolic process"/>
    <property type="evidence" value="ECO:0007669"/>
    <property type="project" value="InterPro"/>
</dbReference>
<evidence type="ECO:0000313" key="8">
    <source>
        <dbReference type="EMBL" id="KAK6931072.1"/>
    </source>
</evidence>